<protein>
    <submittedName>
        <fullName evidence="1">Uncharacterized protein</fullName>
    </submittedName>
</protein>
<keyword evidence="2" id="KW-1185">Reference proteome</keyword>
<organism evidence="1 2">
    <name type="scientific">Pleurotus cornucopiae</name>
    <name type="common">Cornucopia mushroom</name>
    <dbReference type="NCBI Taxonomy" id="5321"/>
    <lineage>
        <taxon>Eukaryota</taxon>
        <taxon>Fungi</taxon>
        <taxon>Dikarya</taxon>
        <taxon>Basidiomycota</taxon>
        <taxon>Agaricomycotina</taxon>
        <taxon>Agaricomycetes</taxon>
        <taxon>Agaricomycetidae</taxon>
        <taxon>Agaricales</taxon>
        <taxon>Pleurotineae</taxon>
        <taxon>Pleurotaceae</taxon>
        <taxon>Pleurotus</taxon>
    </lineage>
</organism>
<accession>A0ACB7INK3</accession>
<evidence type="ECO:0000313" key="1">
    <source>
        <dbReference type="EMBL" id="KAG9219764.1"/>
    </source>
</evidence>
<comment type="caution">
    <text evidence="1">The sequence shown here is derived from an EMBL/GenBank/DDBJ whole genome shotgun (WGS) entry which is preliminary data.</text>
</comment>
<reference evidence="1 2" key="1">
    <citation type="journal article" date="2021" name="Appl. Environ. Microbiol.">
        <title>Genetic linkage and physical mapping for an oyster mushroom Pleurotus cornucopiae and QTL analysis for the trait cap color.</title>
        <authorList>
            <person name="Zhang Y."/>
            <person name="Gao W."/>
            <person name="Sonnenberg A."/>
            <person name="Chen Q."/>
            <person name="Zhang J."/>
            <person name="Huang C."/>
        </authorList>
    </citation>
    <scope>NUCLEOTIDE SEQUENCE [LARGE SCALE GENOMIC DNA]</scope>
    <source>
        <strain evidence="1">CCMSSC00406</strain>
    </source>
</reference>
<proteinExistence type="predicted"/>
<dbReference type="EMBL" id="WQMT02000008">
    <property type="protein sequence ID" value="KAG9219764.1"/>
    <property type="molecule type" value="Genomic_DNA"/>
</dbReference>
<sequence length="1254" mass="139489">MALPSGERAGDAEKSNAPPSSTTPTPNIPSSTRINGAAILKLLRKLKPVKINVPTSLQWIPANWTWSKIKPVIRCAAAAWICTVLFLIPRVEIFMGQASFLILIASFLSPPSDPFMSVLEREAIILVFVLIGWGWASLGIKLADLARHTKDPAASLQDIFSGRYVEAAPTVIQAAFIFFGSTFFLYIKASQGPGPYLFASIFGCICMDICLTTSVLFPYPFYSIGQAIILPLAFHSGVALLCSILIFPVSISAQFTQNLTNVLRPLQTSLALHQSLLENSSFSPPNLHPTDSNSPDTPSSDSTSQTQSQSQPPSASTLTSTLKQTVSKSESGLIPLAASARLLRSDLIYTRFAPLDWRNVQKVARRIAVRANGMTVYWELVDPEKSRFSASGMASGVASGIGTPMRGGGGSVPGTPIIGSATLPVDNSTPLAQRMSRPPSRSRPGSRPGSRRGSRAPSLNRNGTAEDGEEPATPTLSTIAQFPQTQSQTHSHSHANLLGHFHRHPHLHSIHLHSALKRLSLSHPPSSPNSPHNHYHQPSSEFAVGVFESQRYLNLEARRLHDPLEEEHTREANALLKDSCGDMIGVCEEGIKEIVDWLGRARDGRLRWTGWGEAGKEKQEKMWKDGCEKLRSVKDKVARELEAFMEKKRHKVLDPYRLAFEPKDIPGRKSRFDLDFEEDKDEREHQTVPPHRYLFRCYVYQYHLLQFSHNLLQMFDEILKMEAERRRNKLWTPAHNILFSWRNWEAVENLEKDDDENPGKADIPSIPSPLLTLCNLSFKSIRVHSEMIPGIQPTWSADLGEPMPRDPDALPPRNAFELVMNGLYRLALAMGHGNMVFAIKAAILTVIMCLPSFIKASSGFAYRNRFVWAIFMGQLTLARFRGDTTFGLTARILATFFGCIAGLIMWYISAGTGHANAYGLGAVCAVCFPFFFYARLYWPGPPMTNIIFFVTTVLVVGYSYQDNYIVVAASPGSGWDVAWRRFLLVTVGVSAAFLFSFFPPSTTIRSYQRTTLATTAAELGAIYCAIISFANAPKDDENQSIITSLIAVRSKLKRSIVLKANVVYEFSLRGRWPGKRYQRVIELQLQIAYSLSHLMSVVEHMEPAWTRAFLRRTRFLDSDFQGDVLAVISMISTALKTGHPLPQITPCPLLDRYMEWNHGLNVIHVDSEEDYGLPRTLTLSTLENEQYLRFCVGASTAYSIMTQLDRLMVATKEIVGEQYHIHGIGFASLGIRTDMDGGEIGQRTSVQFRLPQVV</sequence>
<evidence type="ECO:0000313" key="2">
    <source>
        <dbReference type="Proteomes" id="UP000824881"/>
    </source>
</evidence>
<dbReference type="Proteomes" id="UP000824881">
    <property type="component" value="Unassembled WGS sequence"/>
</dbReference>
<gene>
    <name evidence="1" type="ORF">CCMSSC00406_0008141</name>
</gene>
<name>A0ACB7INK3_PLECO</name>